<dbReference type="Gene3D" id="2.40.50.140">
    <property type="entry name" value="Nucleic acid-binding proteins"/>
    <property type="match status" value="1"/>
</dbReference>
<name>A0ABZ2VKD6_9BACI</name>
<gene>
    <name evidence="2" type="ORF">AABL52_20510</name>
</gene>
<dbReference type="Pfam" id="PF00313">
    <property type="entry name" value="CSD"/>
    <property type="match status" value="1"/>
</dbReference>
<reference evidence="2 3" key="1">
    <citation type="submission" date="2024-04" db="EMBL/GenBank/DDBJ databases">
        <title>Complete genome sequence of Bacillus mobilis strains derived from soil.</title>
        <authorList>
            <person name="Jung H."/>
            <person name="Choi S."/>
            <person name="Kim Y."/>
            <person name="Han J.A."/>
            <person name="Kim E.Y."/>
            <person name="Lee H.-S."/>
        </authorList>
    </citation>
    <scope>NUCLEOTIDE SEQUENCE [LARGE SCALE GENOMIC DNA]</scope>
    <source>
        <strain evidence="2 3">IMGN7</strain>
    </source>
</reference>
<feature type="domain" description="CSD" evidence="1">
    <location>
        <begin position="5"/>
        <end position="71"/>
    </location>
</feature>
<dbReference type="Proteomes" id="UP001485505">
    <property type="component" value="Chromosome"/>
</dbReference>
<evidence type="ECO:0000313" key="3">
    <source>
        <dbReference type="Proteomes" id="UP001485505"/>
    </source>
</evidence>
<evidence type="ECO:0000313" key="2">
    <source>
        <dbReference type="EMBL" id="WZF29661.1"/>
    </source>
</evidence>
<dbReference type="SUPFAM" id="SSF50249">
    <property type="entry name" value="Nucleic acid-binding proteins"/>
    <property type="match status" value="1"/>
</dbReference>
<accession>A0ABZ2VKD6</accession>
<dbReference type="RefSeq" id="WP_341518288.1">
    <property type="nucleotide sequence ID" value="NZ_CP151108.1"/>
</dbReference>
<proteinExistence type="predicted"/>
<dbReference type="InterPro" id="IPR002059">
    <property type="entry name" value="CSP_DNA-bd"/>
</dbReference>
<keyword evidence="3" id="KW-1185">Reference proteome</keyword>
<evidence type="ECO:0000259" key="1">
    <source>
        <dbReference type="Pfam" id="PF00313"/>
    </source>
</evidence>
<dbReference type="EMBL" id="CP151108">
    <property type="protein sequence ID" value="WZF29661.1"/>
    <property type="molecule type" value="Genomic_DNA"/>
</dbReference>
<sequence length="691" mass="81136">MRQIGKVKWFGGETSLGKKQLYGFILRHQDSDIYVHKNQLLCNEEKLRENVIVTFEIGSYRNKEEARKVTLLSLEEDMDTLRELSMHTETWIWKSVFPHYISKLERNDMYPFMLKKLQDLTDQKERDFVLKFVDEEQFLINHVHIAKYAGDDQIKSWCIRLYQSNKEVVSPELKKIFTHALIRTGLNEWESLPLQVYRDNSDILQALSKRNVQYVKCLVKLIEAYPECKEDWISKLYSAMGNAGFLSESLWRLIPVHLVKSELLWSIAPKNIKLPLMDLDNYIKGNEEQLTRWLNEEKDFSDKREFVESIPAHFQKKRPFISYLSPQTQMKLLWDSFLSSPERVWRMFTKTSKVLSLYRIAKEGINLERDVIVRLGEVEHELQIKALLLLLWGKNQTVERKKSVFNRAHQYIQEDIIKQAMNSTGMIRTLRLLPDCYEGLVSYCEGRPWHTVEEIQEGKWRTERAYCSRKRGACEVAPCSTSEQKDSSYFWERHNGYENSWTGDLSVERGEWAQLYSDTGLTWEEWSLYEFLAYCEVTPFVAGLEDSGEYINKLAGWINRLNEIRERLKCSKCRQIMQNNFEYSKIFTAVYRTTIATCREGIPHDHNVYLSHCWGCESIIDSRESPIRVGHYYLCHKCGSGPQGIDYTPGDICPKCGKHHMIHKGVRKFICSACNHTIKASHRSNNIAPKN</sequence>
<protein>
    <submittedName>
        <fullName evidence="2">Cold shock domain-containing protein</fullName>
    </submittedName>
</protein>
<organism evidence="2 3">
    <name type="scientific">Bacillus paramobilis</name>
    <dbReference type="NCBI Taxonomy" id="2817477"/>
    <lineage>
        <taxon>Bacteria</taxon>
        <taxon>Bacillati</taxon>
        <taxon>Bacillota</taxon>
        <taxon>Bacilli</taxon>
        <taxon>Bacillales</taxon>
        <taxon>Bacillaceae</taxon>
        <taxon>Bacillus</taxon>
        <taxon>Bacillus cereus group</taxon>
    </lineage>
</organism>
<dbReference type="InterPro" id="IPR012340">
    <property type="entry name" value="NA-bd_OB-fold"/>
</dbReference>